<gene>
    <name evidence="1" type="ORF">EHP00_915</name>
</gene>
<dbReference type="VEuPathDB" id="MicrosporidiaDB:EHP00_915"/>
<evidence type="ECO:0000313" key="2">
    <source>
        <dbReference type="Proteomes" id="UP000192758"/>
    </source>
</evidence>
<organism evidence="1 2">
    <name type="scientific">Ecytonucleospora hepatopenaei</name>
    <dbReference type="NCBI Taxonomy" id="646526"/>
    <lineage>
        <taxon>Eukaryota</taxon>
        <taxon>Fungi</taxon>
        <taxon>Fungi incertae sedis</taxon>
        <taxon>Microsporidia</taxon>
        <taxon>Enterocytozoonidae</taxon>
        <taxon>Ecytonucleospora</taxon>
    </lineage>
</organism>
<dbReference type="EMBL" id="MNPJ01000021">
    <property type="protein sequence ID" value="OQS54246.1"/>
    <property type="molecule type" value="Genomic_DNA"/>
</dbReference>
<protein>
    <submittedName>
        <fullName evidence="1">Uncharacterized protein</fullName>
    </submittedName>
</protein>
<sequence length="112" mass="13070">MLVWIKPQFVDSALQNPAGHSFYRSKFSHVGKNFLKKLTAEMSSAIGKKVLRKGWKGGRKKTANNLLSHERKKEIKEAKKLKAEEDRKIILELKEQKKAYFEKQKEKSKKNK</sequence>
<accession>A0A1W0E4U0</accession>
<reference evidence="1 2" key="1">
    <citation type="journal article" date="2017" name="Environ. Microbiol.">
        <title>Decay of the glycolytic pathway and adaptation to intranuclear parasitism within Enterocytozoonidae microsporidia.</title>
        <authorList>
            <person name="Wiredu Boakye D."/>
            <person name="Jaroenlak P."/>
            <person name="Prachumwat A."/>
            <person name="Williams T.A."/>
            <person name="Bateman K.S."/>
            <person name="Itsathitphaisarn O."/>
            <person name="Sritunyalucksana K."/>
            <person name="Paszkiewicz K.H."/>
            <person name="Moore K.A."/>
            <person name="Stentiford G.D."/>
            <person name="Williams B.A."/>
        </authorList>
    </citation>
    <scope>NUCLEOTIDE SEQUENCE [LARGE SCALE GENOMIC DNA]</scope>
    <source>
        <strain evidence="1 2">TH1</strain>
    </source>
</reference>
<proteinExistence type="predicted"/>
<name>A0A1W0E4U0_9MICR</name>
<evidence type="ECO:0000313" key="1">
    <source>
        <dbReference type="EMBL" id="OQS54246.1"/>
    </source>
</evidence>
<dbReference type="Proteomes" id="UP000192758">
    <property type="component" value="Unassembled WGS sequence"/>
</dbReference>
<dbReference type="AlphaFoldDB" id="A0A1W0E4U0"/>
<comment type="caution">
    <text evidence="1">The sequence shown here is derived from an EMBL/GenBank/DDBJ whole genome shotgun (WGS) entry which is preliminary data.</text>
</comment>
<keyword evidence="2" id="KW-1185">Reference proteome</keyword>